<proteinExistence type="predicted"/>
<dbReference type="WBParaSite" id="ES5_v2.g15750.t1">
    <property type="protein sequence ID" value="ES5_v2.g15750.t1"/>
    <property type="gene ID" value="ES5_v2.g15750"/>
</dbReference>
<evidence type="ECO:0000313" key="1">
    <source>
        <dbReference type="Proteomes" id="UP000887579"/>
    </source>
</evidence>
<dbReference type="Proteomes" id="UP000887579">
    <property type="component" value="Unplaced"/>
</dbReference>
<organism evidence="1 2">
    <name type="scientific">Panagrolaimus sp. ES5</name>
    <dbReference type="NCBI Taxonomy" id="591445"/>
    <lineage>
        <taxon>Eukaryota</taxon>
        <taxon>Metazoa</taxon>
        <taxon>Ecdysozoa</taxon>
        <taxon>Nematoda</taxon>
        <taxon>Chromadorea</taxon>
        <taxon>Rhabditida</taxon>
        <taxon>Tylenchina</taxon>
        <taxon>Panagrolaimomorpha</taxon>
        <taxon>Panagrolaimoidea</taxon>
        <taxon>Panagrolaimidae</taxon>
        <taxon>Panagrolaimus</taxon>
    </lineage>
</organism>
<evidence type="ECO:0000313" key="2">
    <source>
        <dbReference type="WBParaSite" id="ES5_v2.g15750.t1"/>
    </source>
</evidence>
<accession>A0AC34FEQ2</accession>
<protein>
    <submittedName>
        <fullName evidence="2">Uncharacterized protein</fullName>
    </submittedName>
</protein>
<name>A0AC34FEQ2_9BILA</name>
<sequence length="471" mass="53813">MAVKPDAQNTQSFTHLDKDQDQKISTKFLSIFKNYPYLLGSNQKAAENVQTTNVNKIVDPAKETELKDLKKKNERRKVLLTDTIIGANKNGTPKSRLLVPEECNPSQVKEYNREKDIKRNIFRCVGCNNNKKFIAGNIEETYFFAPIIHHPKCQSISKIEAEQRLKQNERKRSRTRSNTNVNGSKKQITNPSTSAALHNSVILKDNAELSCRISAESQLSLQNAATIVAQNEKLINIGDDAVITEDAAEKEHQSRKRPSDETLATSIPLKQQKCVSDNAYINFTDPPSMIEPSTTEQQNVPESSKSCETYIFGYPSKKWLINVCRKLGLIYCHNAYKLWGIIDIKLLKDTSVPRYVQEVRGGKNSFYRALSFLLSGAEDTEVKNVIRNYFYQNFTTLAESNSFNKSMSAEKMTSFLWETIAKWLECRVGIYENEKLLKFGDWSRYNDDEIITLLFEKDGENYSIVTFLNED</sequence>
<reference evidence="2" key="1">
    <citation type="submission" date="2022-11" db="UniProtKB">
        <authorList>
            <consortium name="WormBaseParasite"/>
        </authorList>
    </citation>
    <scope>IDENTIFICATION</scope>
</reference>